<reference evidence="9" key="1">
    <citation type="journal article" date="2014" name="Int. J. Syst. Evol. Microbiol.">
        <title>Complete genome sequence of Corynebacterium casei LMG S-19264T (=DSM 44701T), isolated from a smear-ripened cheese.</title>
        <authorList>
            <consortium name="US DOE Joint Genome Institute (JGI-PGF)"/>
            <person name="Walter F."/>
            <person name="Albersmeier A."/>
            <person name="Kalinowski J."/>
            <person name="Ruckert C."/>
        </authorList>
    </citation>
    <scope>NUCLEOTIDE SEQUENCE</scope>
    <source>
        <strain evidence="9">CGMCC 4.7398</strain>
    </source>
</reference>
<evidence type="ECO:0000256" key="3">
    <source>
        <dbReference type="ARBA" id="ARBA00022475"/>
    </source>
</evidence>
<proteinExistence type="inferred from homology"/>
<dbReference type="GO" id="GO:0055085">
    <property type="term" value="P:transmembrane transport"/>
    <property type="evidence" value="ECO:0007669"/>
    <property type="project" value="InterPro"/>
</dbReference>
<evidence type="ECO:0000313" key="9">
    <source>
        <dbReference type="EMBL" id="GHH73251.1"/>
    </source>
</evidence>
<evidence type="ECO:0000256" key="6">
    <source>
        <dbReference type="ARBA" id="ARBA00023136"/>
    </source>
</evidence>
<evidence type="ECO:0000256" key="5">
    <source>
        <dbReference type="ARBA" id="ARBA00022989"/>
    </source>
</evidence>
<dbReference type="InterPro" id="IPR035906">
    <property type="entry name" value="MetI-like_sf"/>
</dbReference>
<feature type="transmembrane region" description="Helical" evidence="7">
    <location>
        <begin position="203"/>
        <end position="221"/>
    </location>
</feature>
<dbReference type="InterPro" id="IPR025966">
    <property type="entry name" value="OppC_N"/>
</dbReference>
<dbReference type="InterPro" id="IPR000515">
    <property type="entry name" value="MetI-like"/>
</dbReference>
<evidence type="ECO:0000259" key="8">
    <source>
        <dbReference type="PROSITE" id="PS50928"/>
    </source>
</evidence>
<comment type="subcellular location">
    <subcellularLocation>
        <location evidence="1 7">Cell membrane</location>
        <topology evidence="1 7">Multi-pass membrane protein</topology>
    </subcellularLocation>
</comment>
<feature type="transmembrane region" description="Helical" evidence="7">
    <location>
        <begin position="139"/>
        <end position="156"/>
    </location>
</feature>
<protein>
    <submittedName>
        <fullName evidence="9">Peptide ABC transporter permease</fullName>
    </submittedName>
</protein>
<dbReference type="GO" id="GO:0005886">
    <property type="term" value="C:plasma membrane"/>
    <property type="evidence" value="ECO:0007669"/>
    <property type="project" value="UniProtKB-SubCell"/>
</dbReference>
<reference evidence="9" key="2">
    <citation type="submission" date="2020-09" db="EMBL/GenBank/DDBJ databases">
        <authorList>
            <person name="Sun Q."/>
            <person name="Zhou Y."/>
        </authorList>
    </citation>
    <scope>NUCLEOTIDE SEQUENCE</scope>
    <source>
        <strain evidence="9">CGMCC 4.7398</strain>
    </source>
</reference>
<sequence>MTALRRFATNKLAVVGAVALAILVLFALLGPLVYPTEQVATDLGAANLPPGVDGHPLGTDALGYDNLGRLMVAGRVSLLVGVLAGALATVVGTLWGAVAGYVGGVVDAVMMRVVDAGIAIPAIFLLLVLSTIVRPTVGMMIVVLGMVSWLVPARLIRAEALSVRTRDYVVAARAMGATHRRTVLSHVIPNTVGTVVVNATFQVADAILLVAYISFLGMGIQPPTTDWGAMLNDGINYIYQGAWWLILPPGLAIVVVVCALNFVGDGLRDVVDVKGRTA</sequence>
<name>A0A919FVS9_9MICO</name>
<dbReference type="PROSITE" id="PS50928">
    <property type="entry name" value="ABC_TM1"/>
    <property type="match status" value="1"/>
</dbReference>
<dbReference type="EMBL" id="BNAS01000003">
    <property type="protein sequence ID" value="GHH73251.1"/>
    <property type="molecule type" value="Genomic_DNA"/>
</dbReference>
<dbReference type="Proteomes" id="UP000627369">
    <property type="component" value="Unassembled WGS sequence"/>
</dbReference>
<dbReference type="CDD" id="cd06261">
    <property type="entry name" value="TM_PBP2"/>
    <property type="match status" value="1"/>
</dbReference>
<dbReference type="PANTHER" id="PTHR43386">
    <property type="entry name" value="OLIGOPEPTIDE TRANSPORT SYSTEM PERMEASE PROTEIN APPC"/>
    <property type="match status" value="1"/>
</dbReference>
<dbReference type="Pfam" id="PF00528">
    <property type="entry name" value="BPD_transp_1"/>
    <property type="match status" value="1"/>
</dbReference>
<keyword evidence="6 7" id="KW-0472">Membrane</keyword>
<organism evidence="9 10">
    <name type="scientific">Promicromonospora soli</name>
    <dbReference type="NCBI Taxonomy" id="2035533"/>
    <lineage>
        <taxon>Bacteria</taxon>
        <taxon>Bacillati</taxon>
        <taxon>Actinomycetota</taxon>
        <taxon>Actinomycetes</taxon>
        <taxon>Micrococcales</taxon>
        <taxon>Promicromonosporaceae</taxon>
        <taxon>Promicromonospora</taxon>
    </lineage>
</organism>
<dbReference type="Gene3D" id="1.10.3720.10">
    <property type="entry name" value="MetI-like"/>
    <property type="match status" value="1"/>
</dbReference>
<dbReference type="InterPro" id="IPR050366">
    <property type="entry name" value="BP-dependent_transpt_permease"/>
</dbReference>
<keyword evidence="3" id="KW-1003">Cell membrane</keyword>
<keyword evidence="5 7" id="KW-1133">Transmembrane helix</keyword>
<dbReference type="SUPFAM" id="SSF161098">
    <property type="entry name" value="MetI-like"/>
    <property type="match status" value="1"/>
</dbReference>
<feature type="transmembrane region" description="Helical" evidence="7">
    <location>
        <begin position="113"/>
        <end position="133"/>
    </location>
</feature>
<evidence type="ECO:0000313" key="10">
    <source>
        <dbReference type="Proteomes" id="UP000627369"/>
    </source>
</evidence>
<comment type="similarity">
    <text evidence="7">Belongs to the binding-protein-dependent transport system permease family.</text>
</comment>
<comment type="caution">
    <text evidence="9">The sequence shown here is derived from an EMBL/GenBank/DDBJ whole genome shotgun (WGS) entry which is preliminary data.</text>
</comment>
<dbReference type="AlphaFoldDB" id="A0A919FVS9"/>
<feature type="domain" description="ABC transmembrane type-1" evidence="8">
    <location>
        <begin position="74"/>
        <end position="264"/>
    </location>
</feature>
<dbReference type="Pfam" id="PF12911">
    <property type="entry name" value="OppC_N"/>
    <property type="match status" value="1"/>
</dbReference>
<feature type="transmembrane region" description="Helical" evidence="7">
    <location>
        <begin position="12"/>
        <end position="34"/>
    </location>
</feature>
<accession>A0A919FVS9</accession>
<feature type="transmembrane region" description="Helical" evidence="7">
    <location>
        <begin position="76"/>
        <end position="101"/>
    </location>
</feature>
<keyword evidence="2 7" id="KW-0813">Transport</keyword>
<evidence type="ECO:0000256" key="2">
    <source>
        <dbReference type="ARBA" id="ARBA00022448"/>
    </source>
</evidence>
<dbReference type="RefSeq" id="WP_189669518.1">
    <property type="nucleotide sequence ID" value="NZ_BNAS01000003.1"/>
</dbReference>
<dbReference type="PANTHER" id="PTHR43386:SF1">
    <property type="entry name" value="D,D-DIPEPTIDE TRANSPORT SYSTEM PERMEASE PROTEIN DDPC-RELATED"/>
    <property type="match status" value="1"/>
</dbReference>
<gene>
    <name evidence="9" type="ORF">GCM10017772_24180</name>
</gene>
<evidence type="ECO:0000256" key="7">
    <source>
        <dbReference type="RuleBase" id="RU363032"/>
    </source>
</evidence>
<evidence type="ECO:0000256" key="1">
    <source>
        <dbReference type="ARBA" id="ARBA00004651"/>
    </source>
</evidence>
<keyword evidence="4 7" id="KW-0812">Transmembrane</keyword>
<feature type="transmembrane region" description="Helical" evidence="7">
    <location>
        <begin position="241"/>
        <end position="264"/>
    </location>
</feature>
<evidence type="ECO:0000256" key="4">
    <source>
        <dbReference type="ARBA" id="ARBA00022692"/>
    </source>
</evidence>
<keyword evidence="10" id="KW-1185">Reference proteome</keyword>